<proteinExistence type="predicted"/>
<keyword evidence="2" id="KW-1185">Reference proteome</keyword>
<gene>
    <name evidence="1" type="ORF">RSO01_11610</name>
</gene>
<sequence>MTKTAAAPASTALVDAKSIDGLQRQQKLLDLYLFAVDCCLRSGAQRWWRRAARLPFPDAVKGIEDLKELCLQELLYDAGDLASCRAVYELLEEEGHLEGDDRGQYLLDLLRFIEAKLGRMGEGRAFADRLRFAATGIGKRAAVLSVVIADDRSFSNFMELCLPSLAGEEGFKRLLGQRKVTFLFSVCQHRVADIETHMKQRLPGCAIVCQSIPDRLAGGPVLHEVERDWLVGALQYLHLDEARRRDADFLSINPNAIYAAGFFKQVLELAQRRTEILSAAVWVSNRGYIDESFQRNEADQSKSMSAGLLAHMGILVGAPTSCSTFIEGFVSDRGPTAHLRLTWVGRDHLAVHTTCHEIVFLAHTSLRKTSRRFSIRPSAEMDAILAPDAAPHFVTAEDGIVIGELGLPPGSIDDVAGDAKKFPPFAALLPRPRQAAFFRQPVRLAVARPADEQAADPPEALHGAFLAALQKADDILRPTAGQVLSALNALHQYEISEYGMENMAGAVVEGRRLVDLCPSGEGELDVAERKVLIRAAVNVDHVGKAIAIAKDGGEGTAFAHDFLVKMMELKAANVAQAQRLRGRSLWRRSYAVIGSIAWGEAFVDKFMNYHVPSLLAEGNIRALARRKRVILSIVTTERDRKRIAAHPAFERLRKFAEVVFTCFPEELLERRVRDDFNFYYFYGFLDHQTVLLAAALKAELYLLPIDVVLSRDSLANIGRLLDQGADCCAVAGIECEPADLRSWLDGRSRGREGELDLPADELLTAAIAIPDAYHRSLVMTPENRAFCRHARELVWALPGGLAIHSIFMHPLAISARLMSRPFHPHHENVDYALLPRLLQNDGRLTVLQKAEMVIAQFGAPAGREDFLDGGFSLETFVQAHEADYAAHRRNFASRQFFPSGKVPYPPSGDCDEEVALVQAALKRYRFRNGMR</sequence>
<evidence type="ECO:0000313" key="2">
    <source>
        <dbReference type="Proteomes" id="UP000321058"/>
    </source>
</evidence>
<accession>A0A512N4T8</accession>
<dbReference type="EMBL" id="BKAJ01000020">
    <property type="protein sequence ID" value="GEP53995.1"/>
    <property type="molecule type" value="Genomic_DNA"/>
</dbReference>
<dbReference type="Proteomes" id="UP000321058">
    <property type="component" value="Unassembled WGS sequence"/>
</dbReference>
<evidence type="ECO:0000313" key="1">
    <source>
        <dbReference type="EMBL" id="GEP53995.1"/>
    </source>
</evidence>
<protein>
    <submittedName>
        <fullName evidence="1">Uncharacterized protein</fullName>
    </submittedName>
</protein>
<name>A0A512N4T8_9HYPH</name>
<dbReference type="OrthoDB" id="9814110at2"/>
<reference evidence="1 2" key="1">
    <citation type="submission" date="2019-07" db="EMBL/GenBank/DDBJ databases">
        <title>Whole genome shotgun sequence of Reyranella soli NBRC 108950.</title>
        <authorList>
            <person name="Hosoyama A."/>
            <person name="Uohara A."/>
            <person name="Ohji S."/>
            <person name="Ichikawa N."/>
        </authorList>
    </citation>
    <scope>NUCLEOTIDE SEQUENCE [LARGE SCALE GENOMIC DNA]</scope>
    <source>
        <strain evidence="1 2">NBRC 108950</strain>
    </source>
</reference>
<organism evidence="1 2">
    <name type="scientific">Reyranella soli</name>
    <dbReference type="NCBI Taxonomy" id="1230389"/>
    <lineage>
        <taxon>Bacteria</taxon>
        <taxon>Pseudomonadati</taxon>
        <taxon>Pseudomonadota</taxon>
        <taxon>Alphaproteobacteria</taxon>
        <taxon>Hyphomicrobiales</taxon>
        <taxon>Reyranellaceae</taxon>
        <taxon>Reyranella</taxon>
    </lineage>
</organism>
<dbReference type="AlphaFoldDB" id="A0A512N4T8"/>
<dbReference type="RefSeq" id="WP_147147120.1">
    <property type="nucleotide sequence ID" value="NZ_BKAJ01000020.1"/>
</dbReference>
<comment type="caution">
    <text evidence="1">The sequence shown here is derived from an EMBL/GenBank/DDBJ whole genome shotgun (WGS) entry which is preliminary data.</text>
</comment>